<comment type="caution">
    <text evidence="2">The sequence shown here is derived from an EMBL/GenBank/DDBJ whole genome shotgun (WGS) entry which is preliminary data.</text>
</comment>
<dbReference type="GO" id="GO:0050920">
    <property type="term" value="P:regulation of chemotaxis"/>
    <property type="evidence" value="ECO:0007669"/>
    <property type="project" value="InterPro"/>
</dbReference>
<gene>
    <name evidence="2" type="ORF">GGQ63_000052</name>
</gene>
<dbReference type="GO" id="GO:0003824">
    <property type="term" value="F:catalytic activity"/>
    <property type="evidence" value="ECO:0007669"/>
    <property type="project" value="InterPro"/>
</dbReference>
<evidence type="ECO:0000313" key="3">
    <source>
        <dbReference type="Proteomes" id="UP000523821"/>
    </source>
</evidence>
<keyword evidence="3" id="KW-1185">Reference proteome</keyword>
<dbReference type="Gene3D" id="1.10.287.500">
    <property type="entry name" value="Helix hairpin bin"/>
    <property type="match status" value="1"/>
</dbReference>
<sequence length="237" mass="26325">MPSGRRPFRIEMNETQGETKRRAPGPYQGMAASKIDRILDELHDLRSVVSRLDRRCPEMDPECSRHSMWLDIEAIRQAIDSTKLELATLQSGGARGARFNRATDELDAVVSDTEAATEEILQMAENIDSAATSLVSELDGSRRSAAQAIHSYATRIFEACNFQDISGQRIRKVVELMLFVEERVTRMAEIWGGQEEVARLADTIAGQRDGDQALLNGPALAKDENVVSQDDIDSLFS</sequence>
<reference evidence="2 3" key="1">
    <citation type="submission" date="2020-08" db="EMBL/GenBank/DDBJ databases">
        <title>Genomic Encyclopedia of Type Strains, Phase IV (KMG-IV): sequencing the most valuable type-strain genomes for metagenomic binning, comparative biology and taxonomic classification.</title>
        <authorList>
            <person name="Goeker M."/>
        </authorList>
    </citation>
    <scope>NUCLEOTIDE SEQUENCE [LARGE SCALE GENOMIC DNA]</scope>
    <source>
        <strain evidence="2 3">DSM 16268</strain>
    </source>
</reference>
<dbReference type="InterPro" id="IPR007439">
    <property type="entry name" value="Chemotax_Pase_CheZ"/>
</dbReference>
<protein>
    <submittedName>
        <fullName evidence="2">Chemotaxis protein CheZ</fullName>
    </submittedName>
</protein>
<evidence type="ECO:0000313" key="2">
    <source>
        <dbReference type="EMBL" id="MBB5751009.1"/>
    </source>
</evidence>
<accession>A0A7W9CSW5</accession>
<feature type="compositionally biased region" description="Basic and acidic residues" evidence="1">
    <location>
        <begin position="8"/>
        <end position="21"/>
    </location>
</feature>
<dbReference type="SUPFAM" id="SSF75708">
    <property type="entry name" value="Chemotaxis phosphatase CheZ"/>
    <property type="match status" value="1"/>
</dbReference>
<dbReference type="Pfam" id="PF04344">
    <property type="entry name" value="CheZ"/>
    <property type="match status" value="1"/>
</dbReference>
<dbReference type="Proteomes" id="UP000523821">
    <property type="component" value="Unassembled WGS sequence"/>
</dbReference>
<feature type="region of interest" description="Disordered" evidence="1">
    <location>
        <begin position="1"/>
        <end position="28"/>
    </location>
</feature>
<dbReference type="RefSeq" id="WP_246429546.1">
    <property type="nucleotide sequence ID" value="NZ_JACHOO010000001.1"/>
</dbReference>
<name>A0A7W9CSW5_9HYPH</name>
<organism evidence="2 3">
    <name type="scientific">Prosthecomicrobium pneumaticum</name>
    <dbReference type="NCBI Taxonomy" id="81895"/>
    <lineage>
        <taxon>Bacteria</taxon>
        <taxon>Pseudomonadati</taxon>
        <taxon>Pseudomonadota</taxon>
        <taxon>Alphaproteobacteria</taxon>
        <taxon>Hyphomicrobiales</taxon>
        <taxon>Kaistiaceae</taxon>
        <taxon>Prosthecomicrobium</taxon>
    </lineage>
</organism>
<proteinExistence type="predicted"/>
<dbReference type="GO" id="GO:0009288">
    <property type="term" value="C:bacterial-type flagellum"/>
    <property type="evidence" value="ECO:0007669"/>
    <property type="project" value="InterPro"/>
</dbReference>
<dbReference type="EMBL" id="JACHOO010000001">
    <property type="protein sequence ID" value="MBB5751009.1"/>
    <property type="molecule type" value="Genomic_DNA"/>
</dbReference>
<dbReference type="AlphaFoldDB" id="A0A7W9CSW5"/>
<evidence type="ECO:0000256" key="1">
    <source>
        <dbReference type="SAM" id="MobiDB-lite"/>
    </source>
</evidence>